<evidence type="ECO:0000256" key="2">
    <source>
        <dbReference type="ARBA" id="ARBA00011344"/>
    </source>
</evidence>
<comment type="subunit">
    <text evidence="2">Interacts transiently with the RNA polymerase catalytic core formed by RpoA, RpoB, RpoC and RpoZ (2 alpha, 1 beta, 1 beta' and 1 omega subunit) to form the RNA polymerase holoenzyme that can initiate transcription.</text>
</comment>
<feature type="domain" description="RNA polymerase sigma-70 region 2" evidence="7">
    <location>
        <begin position="11"/>
        <end position="74"/>
    </location>
</feature>
<feature type="region of interest" description="Disordered" evidence="6">
    <location>
        <begin position="77"/>
        <end position="97"/>
    </location>
</feature>
<dbReference type="Pfam" id="PF04542">
    <property type="entry name" value="Sigma70_r2"/>
    <property type="match status" value="1"/>
</dbReference>
<comment type="caution">
    <text evidence="9">The sequence shown here is derived from an EMBL/GenBank/DDBJ whole genome shotgun (WGS) entry which is preliminary data.</text>
</comment>
<evidence type="ECO:0000313" key="9">
    <source>
        <dbReference type="EMBL" id="MFC6016681.1"/>
    </source>
</evidence>
<proteinExistence type="inferred from homology"/>
<evidence type="ECO:0000259" key="7">
    <source>
        <dbReference type="Pfam" id="PF04542"/>
    </source>
</evidence>
<dbReference type="EMBL" id="JBHSPR010000008">
    <property type="protein sequence ID" value="MFC6016681.1"/>
    <property type="molecule type" value="Genomic_DNA"/>
</dbReference>
<evidence type="ECO:0000256" key="3">
    <source>
        <dbReference type="ARBA" id="ARBA00023015"/>
    </source>
</evidence>
<gene>
    <name evidence="9" type="ORF">ACFP2T_10760</name>
</gene>
<dbReference type="InterPro" id="IPR013325">
    <property type="entry name" value="RNA_pol_sigma_r2"/>
</dbReference>
<reference evidence="10" key="1">
    <citation type="journal article" date="2019" name="Int. J. Syst. Evol. Microbiol.">
        <title>The Global Catalogue of Microorganisms (GCM) 10K type strain sequencing project: providing services to taxonomists for standard genome sequencing and annotation.</title>
        <authorList>
            <consortium name="The Broad Institute Genomics Platform"/>
            <consortium name="The Broad Institute Genome Sequencing Center for Infectious Disease"/>
            <person name="Wu L."/>
            <person name="Ma J."/>
        </authorList>
    </citation>
    <scope>NUCLEOTIDE SEQUENCE [LARGE SCALE GENOMIC DNA]</scope>
    <source>
        <strain evidence="10">ZS-35-S2</strain>
    </source>
</reference>
<dbReference type="InterPro" id="IPR013324">
    <property type="entry name" value="RNA_pol_sigma_r3/r4-like"/>
</dbReference>
<name>A0ABW1K650_9ACTN</name>
<dbReference type="Gene3D" id="1.10.1740.10">
    <property type="match status" value="1"/>
</dbReference>
<evidence type="ECO:0000256" key="4">
    <source>
        <dbReference type="ARBA" id="ARBA00023082"/>
    </source>
</evidence>
<protein>
    <submittedName>
        <fullName evidence="9">Sigma-70 family RNA polymerase sigma factor</fullName>
    </submittedName>
</protein>
<evidence type="ECO:0000259" key="8">
    <source>
        <dbReference type="Pfam" id="PF08281"/>
    </source>
</evidence>
<dbReference type="Gene3D" id="3.10.450.50">
    <property type="match status" value="1"/>
</dbReference>
<keyword evidence="10" id="KW-1185">Reference proteome</keyword>
<dbReference type="RefSeq" id="WP_377420292.1">
    <property type="nucleotide sequence ID" value="NZ_JBHSPR010000008.1"/>
</dbReference>
<dbReference type="Gene3D" id="1.10.10.10">
    <property type="entry name" value="Winged helix-like DNA-binding domain superfamily/Winged helix DNA-binding domain"/>
    <property type="match status" value="1"/>
</dbReference>
<sequence length="297" mass="31492">MSEKDVLAERFEANRSKLRAVAYRMLGSSAEADDAVQEAWLRLSRTDTTGVDNLAAWLTTVVGRICLDMLRSRGSRHEESLDARTVEPVATTDDSTDPEQQALLADSIGLALLVVLETLTPTERLAFVLHDMFAVSFDEIAPILGRSPAAARQIASRARRRIQADAATPEADVSRQRAIVEAFLAAARGGEFTALLAMLDPDVVIRADSAAARIGAADRMAGAAELRGATAVAGFFSGRAGAARLAIIDGAPGAVVVLGNQTRLVLSFIITGGRIIGVDVVADPEQVRELDITMVDG</sequence>
<keyword evidence="3" id="KW-0805">Transcription regulation</keyword>
<evidence type="ECO:0000256" key="6">
    <source>
        <dbReference type="SAM" id="MobiDB-lite"/>
    </source>
</evidence>
<dbReference type="InterPro" id="IPR032710">
    <property type="entry name" value="NTF2-like_dom_sf"/>
</dbReference>
<organism evidence="9 10">
    <name type="scientific">Plantactinospora solaniradicis</name>
    <dbReference type="NCBI Taxonomy" id="1723736"/>
    <lineage>
        <taxon>Bacteria</taxon>
        <taxon>Bacillati</taxon>
        <taxon>Actinomycetota</taxon>
        <taxon>Actinomycetes</taxon>
        <taxon>Micromonosporales</taxon>
        <taxon>Micromonosporaceae</taxon>
        <taxon>Plantactinospora</taxon>
    </lineage>
</organism>
<keyword evidence="4" id="KW-0731">Sigma factor</keyword>
<evidence type="ECO:0000256" key="1">
    <source>
        <dbReference type="ARBA" id="ARBA00010641"/>
    </source>
</evidence>
<accession>A0ABW1K650</accession>
<dbReference type="InterPro" id="IPR014284">
    <property type="entry name" value="RNA_pol_sigma-70_dom"/>
</dbReference>
<dbReference type="Proteomes" id="UP001596203">
    <property type="component" value="Unassembled WGS sequence"/>
</dbReference>
<dbReference type="PANTHER" id="PTHR30173">
    <property type="entry name" value="SIGMA 19 FACTOR"/>
    <property type="match status" value="1"/>
</dbReference>
<evidence type="ECO:0000313" key="10">
    <source>
        <dbReference type="Proteomes" id="UP001596203"/>
    </source>
</evidence>
<dbReference type="NCBIfam" id="TIGR02937">
    <property type="entry name" value="sigma70-ECF"/>
    <property type="match status" value="1"/>
</dbReference>
<dbReference type="InterPro" id="IPR007627">
    <property type="entry name" value="RNA_pol_sigma70_r2"/>
</dbReference>
<comment type="similarity">
    <text evidence="1">Belongs to the sigma-70 factor family. ECF subfamily.</text>
</comment>
<dbReference type="InterPro" id="IPR052704">
    <property type="entry name" value="ECF_Sigma-70_Domain"/>
</dbReference>
<dbReference type="SUPFAM" id="SSF54427">
    <property type="entry name" value="NTF2-like"/>
    <property type="match status" value="1"/>
</dbReference>
<dbReference type="InterPro" id="IPR036388">
    <property type="entry name" value="WH-like_DNA-bd_sf"/>
</dbReference>
<keyword evidence="5" id="KW-0804">Transcription</keyword>
<feature type="domain" description="RNA polymerase sigma factor 70 region 4 type 2" evidence="8">
    <location>
        <begin position="111"/>
        <end position="162"/>
    </location>
</feature>
<dbReference type="InterPro" id="IPR013249">
    <property type="entry name" value="RNA_pol_sigma70_r4_t2"/>
</dbReference>
<dbReference type="PANTHER" id="PTHR30173:SF43">
    <property type="entry name" value="ECF RNA POLYMERASE SIGMA FACTOR SIGI-RELATED"/>
    <property type="match status" value="1"/>
</dbReference>
<dbReference type="SUPFAM" id="SSF88946">
    <property type="entry name" value="Sigma2 domain of RNA polymerase sigma factors"/>
    <property type="match status" value="1"/>
</dbReference>
<dbReference type="SUPFAM" id="SSF88659">
    <property type="entry name" value="Sigma3 and sigma4 domains of RNA polymerase sigma factors"/>
    <property type="match status" value="1"/>
</dbReference>
<dbReference type="Pfam" id="PF08281">
    <property type="entry name" value="Sigma70_r4_2"/>
    <property type="match status" value="1"/>
</dbReference>
<evidence type="ECO:0000256" key="5">
    <source>
        <dbReference type="ARBA" id="ARBA00023163"/>
    </source>
</evidence>